<comment type="subcellular location">
    <subcellularLocation>
        <location evidence="1 14">Cytoplasm</location>
    </subcellularLocation>
</comment>
<dbReference type="Pfam" id="PF07973">
    <property type="entry name" value="tRNA_SAD"/>
    <property type="match status" value="1"/>
</dbReference>
<dbReference type="SMART" id="SM00863">
    <property type="entry name" value="tRNA_SAD"/>
    <property type="match status" value="1"/>
</dbReference>
<keyword evidence="8 14" id="KW-0067">ATP-binding</keyword>
<dbReference type="EC" id="6.1.1.7" evidence="14"/>
<dbReference type="GO" id="GO:0140096">
    <property type="term" value="F:catalytic activity, acting on a protein"/>
    <property type="evidence" value="ECO:0007669"/>
    <property type="project" value="UniProtKB-ARBA"/>
</dbReference>
<evidence type="ECO:0000256" key="6">
    <source>
        <dbReference type="ARBA" id="ARBA00022741"/>
    </source>
</evidence>
<dbReference type="Gene3D" id="3.30.980.10">
    <property type="entry name" value="Threonyl-trna Synthetase, Chain A, domain 2"/>
    <property type="match status" value="1"/>
</dbReference>
<dbReference type="Gene3D" id="6.10.250.550">
    <property type="match status" value="1"/>
</dbReference>
<keyword evidence="11 14" id="KW-0030">Aminoacyl-tRNA synthetase</keyword>
<keyword evidence="10 14" id="KW-0648">Protein biosynthesis</keyword>
<dbReference type="GO" id="GO:0016740">
    <property type="term" value="F:transferase activity"/>
    <property type="evidence" value="ECO:0007669"/>
    <property type="project" value="UniProtKB-ARBA"/>
</dbReference>
<proteinExistence type="inferred from homology"/>
<keyword evidence="6 14" id="KW-0547">Nucleotide-binding</keyword>
<keyword evidence="3 14" id="KW-0820">tRNA-binding</keyword>
<dbReference type="SUPFAM" id="SSF101353">
    <property type="entry name" value="Putative anticodon-binding domain of alanyl-tRNA synthetase (AlaRS)"/>
    <property type="match status" value="1"/>
</dbReference>
<dbReference type="PROSITE" id="PS50860">
    <property type="entry name" value="AA_TRNA_LIGASE_II_ALA"/>
    <property type="match status" value="1"/>
</dbReference>
<reference evidence="16 17" key="1">
    <citation type="submission" date="2019-07" db="EMBL/GenBank/DDBJ databases">
        <title>Complete genome of Crassaminicella thermophila SY095.</title>
        <authorList>
            <person name="Li X."/>
        </authorList>
    </citation>
    <scope>NUCLEOTIDE SEQUENCE [LARGE SCALE GENOMIC DNA]</scope>
    <source>
        <strain evidence="16 17">SY095</strain>
    </source>
</reference>
<keyword evidence="14" id="KW-0963">Cytoplasm</keyword>
<dbReference type="Pfam" id="PF02272">
    <property type="entry name" value="DHHA1"/>
    <property type="match status" value="1"/>
</dbReference>
<dbReference type="InterPro" id="IPR018163">
    <property type="entry name" value="Thr/Ala-tRNA-synth_IIc_edit"/>
</dbReference>
<dbReference type="SUPFAM" id="SSF55681">
    <property type="entry name" value="Class II aaRS and biotin synthetases"/>
    <property type="match status" value="1"/>
</dbReference>
<dbReference type="NCBIfam" id="TIGR00344">
    <property type="entry name" value="alaS"/>
    <property type="match status" value="1"/>
</dbReference>
<evidence type="ECO:0000256" key="7">
    <source>
        <dbReference type="ARBA" id="ARBA00022833"/>
    </source>
</evidence>
<dbReference type="GO" id="GO:0008270">
    <property type="term" value="F:zinc ion binding"/>
    <property type="evidence" value="ECO:0007669"/>
    <property type="project" value="UniProtKB-UniRule"/>
</dbReference>
<dbReference type="InterPro" id="IPR002318">
    <property type="entry name" value="Ala-tRNA-lgiase_IIc"/>
</dbReference>
<dbReference type="GO" id="GO:0002161">
    <property type="term" value="F:aminoacyl-tRNA deacylase activity"/>
    <property type="evidence" value="ECO:0007669"/>
    <property type="project" value="TreeGrafter"/>
</dbReference>
<dbReference type="GO" id="GO:0005524">
    <property type="term" value="F:ATP binding"/>
    <property type="evidence" value="ECO:0007669"/>
    <property type="project" value="UniProtKB-UniRule"/>
</dbReference>
<comment type="catalytic activity">
    <reaction evidence="13 14">
        <text>tRNA(Ala) + L-alanine + ATP = L-alanyl-tRNA(Ala) + AMP + diphosphate</text>
        <dbReference type="Rhea" id="RHEA:12540"/>
        <dbReference type="Rhea" id="RHEA-COMP:9657"/>
        <dbReference type="Rhea" id="RHEA-COMP:9923"/>
        <dbReference type="ChEBI" id="CHEBI:30616"/>
        <dbReference type="ChEBI" id="CHEBI:33019"/>
        <dbReference type="ChEBI" id="CHEBI:57972"/>
        <dbReference type="ChEBI" id="CHEBI:78442"/>
        <dbReference type="ChEBI" id="CHEBI:78497"/>
        <dbReference type="ChEBI" id="CHEBI:456215"/>
        <dbReference type="EC" id="6.1.1.7"/>
    </reaction>
</comment>
<keyword evidence="17" id="KW-1185">Reference proteome</keyword>
<dbReference type="GO" id="GO:0006419">
    <property type="term" value="P:alanyl-tRNA aminoacylation"/>
    <property type="evidence" value="ECO:0007669"/>
    <property type="project" value="UniProtKB-UniRule"/>
</dbReference>
<keyword evidence="9 14" id="KW-0694">RNA-binding</keyword>
<evidence type="ECO:0000256" key="11">
    <source>
        <dbReference type="ARBA" id="ARBA00023146"/>
    </source>
</evidence>
<evidence type="ECO:0000256" key="3">
    <source>
        <dbReference type="ARBA" id="ARBA00022555"/>
    </source>
</evidence>
<comment type="function">
    <text evidence="12 14">Catalyzes the attachment of alanine to tRNA(Ala) in a two-step reaction: alanine is first activated by ATP to form Ala-AMP and then transferred to the acceptor end of tRNA(Ala). Also edits incorrectly charged Ser-tRNA(Ala) and Gly-tRNA(Ala) via its editing domain.</text>
</comment>
<dbReference type="GO" id="GO:0004813">
    <property type="term" value="F:alanine-tRNA ligase activity"/>
    <property type="evidence" value="ECO:0007669"/>
    <property type="project" value="UniProtKB-UniRule"/>
</dbReference>
<dbReference type="EMBL" id="CP042243">
    <property type="protein sequence ID" value="QEK12107.1"/>
    <property type="molecule type" value="Genomic_DNA"/>
</dbReference>
<dbReference type="HAMAP" id="MF_00036_B">
    <property type="entry name" value="Ala_tRNA_synth_B"/>
    <property type="match status" value="1"/>
</dbReference>
<keyword evidence="4 14" id="KW-0436">Ligase</keyword>
<dbReference type="FunFam" id="2.40.30.130:FF:000001">
    <property type="entry name" value="Alanine--tRNA ligase"/>
    <property type="match status" value="1"/>
</dbReference>
<dbReference type="Gene3D" id="3.30.930.10">
    <property type="entry name" value="Bira Bifunctional Protein, Domain 2"/>
    <property type="match status" value="1"/>
</dbReference>
<feature type="binding site" evidence="14">
    <location>
        <position position="566"/>
    </location>
    <ligand>
        <name>Zn(2+)</name>
        <dbReference type="ChEBI" id="CHEBI:29105"/>
    </ligand>
</feature>
<dbReference type="PRINTS" id="PR00980">
    <property type="entry name" value="TRNASYNTHALA"/>
</dbReference>
<dbReference type="Gene3D" id="3.10.310.40">
    <property type="match status" value="1"/>
</dbReference>
<dbReference type="AlphaFoldDB" id="A0A5C0SEE3"/>
<dbReference type="FunFam" id="3.30.54.20:FF:000001">
    <property type="entry name" value="Alanine--tRNA ligase"/>
    <property type="match status" value="1"/>
</dbReference>
<name>A0A5C0SEE3_CRATE</name>
<protein>
    <recommendedName>
        <fullName evidence="14">Alanine--tRNA ligase</fullName>
        <ecNumber evidence="14">6.1.1.7</ecNumber>
    </recommendedName>
    <alternativeName>
        <fullName evidence="14">Alanyl-tRNA synthetase</fullName>
        <shortName evidence="14">AlaRS</shortName>
    </alternativeName>
</protein>
<dbReference type="Gene3D" id="3.30.54.20">
    <property type="match status" value="1"/>
</dbReference>
<evidence type="ECO:0000256" key="9">
    <source>
        <dbReference type="ARBA" id="ARBA00022884"/>
    </source>
</evidence>
<dbReference type="FunFam" id="3.10.310.40:FF:000001">
    <property type="entry name" value="Alanine--tRNA ligase"/>
    <property type="match status" value="1"/>
</dbReference>
<evidence type="ECO:0000256" key="14">
    <source>
        <dbReference type="HAMAP-Rule" id="MF_00036"/>
    </source>
</evidence>
<dbReference type="InterPro" id="IPR018162">
    <property type="entry name" value="Ala-tRNA-ligase_IIc_anticod-bd"/>
</dbReference>
<dbReference type="FunFam" id="3.30.930.10:FF:000004">
    <property type="entry name" value="Alanine--tRNA ligase"/>
    <property type="match status" value="1"/>
</dbReference>
<dbReference type="SUPFAM" id="SSF50447">
    <property type="entry name" value="Translation proteins"/>
    <property type="match status" value="1"/>
</dbReference>
<comment type="cofactor">
    <cofactor evidence="14">
        <name>Zn(2+)</name>
        <dbReference type="ChEBI" id="CHEBI:29105"/>
    </cofactor>
    <text evidence="14">Binds 1 zinc ion per subunit.</text>
</comment>
<dbReference type="InterPro" id="IPR018164">
    <property type="entry name" value="Ala-tRNA-synth_IIc_N"/>
</dbReference>
<dbReference type="Pfam" id="PF01411">
    <property type="entry name" value="tRNA-synt_2c"/>
    <property type="match status" value="1"/>
</dbReference>
<organism evidence="16 17">
    <name type="scientific">Crassaminicella thermophila</name>
    <dbReference type="NCBI Taxonomy" id="2599308"/>
    <lineage>
        <taxon>Bacteria</taxon>
        <taxon>Bacillati</taxon>
        <taxon>Bacillota</taxon>
        <taxon>Clostridia</taxon>
        <taxon>Eubacteriales</taxon>
        <taxon>Clostridiaceae</taxon>
        <taxon>Crassaminicella</taxon>
    </lineage>
</organism>
<evidence type="ECO:0000256" key="8">
    <source>
        <dbReference type="ARBA" id="ARBA00022840"/>
    </source>
</evidence>
<dbReference type="InterPro" id="IPR050058">
    <property type="entry name" value="Ala-tRNA_ligase"/>
</dbReference>
<comment type="domain">
    <text evidence="14">Consists of three domains; the N-terminal catalytic domain, the editing domain and the C-terminal C-Ala domain. The editing domain removes incorrectly charged amino acids, while the C-Ala domain, along with tRNA(Ala), serves as a bridge to cooperatively bring together the editing and aminoacylation centers thus stimulating deacylation of misacylated tRNAs.</text>
</comment>
<dbReference type="GO" id="GO:0000049">
    <property type="term" value="F:tRNA binding"/>
    <property type="evidence" value="ECO:0007669"/>
    <property type="project" value="UniProtKB-KW"/>
</dbReference>
<sequence>MKKMGLNELRKQFLDFFESKEHYIRKSYSLVPENDKSLLLINAGMAPLKNYFMGIDTPPKKRMATCQKCIRTGDIENVGKTARHATFFEMLGNFSFGDYFKNESIQWGWEFVTKYLNLPADKLWVSVYEEDYEAYEIWNKKIGISHEKIVKLGKDDNFWEIGIGPCGPCSEIYYDRGEKYGCGSPNCKPGCDCDRYIEFWNHVFTQFDKDENGNYNSLPNPNIDTGMGLERIACIIQDVDSIFEIDTIKHILDKVVDISGKKYGKNEKIDISIRIITDHIRSVTFMVCDGIMPSNEGRGYVLRRLLRRAARHGKLIGIEGAFLNRLVDSVIEVSGEAYPELIERQEYINKVIAIEEERFQETIDQGSEILKGYINELKEKNEKILLGKNAFKLYDTYGFPLELTKEILEEENMIVDEDGFKVEMEKQRERARNARQNNEGEGWKEDIYTKLDESIKSEFKGYEEYTMPSKILAIVKDGEFVEKAEQGDNVTIILDVTPFYPEGGGQSGDRGVLSNETCNIEVLDCKKASNNRILHVGKVIEGTIALNTVVKSAIDVENRINASRNHTATHLLHAVLRNIVGQHVEQSGSLVTDDRLRFDFSHFRPLTESELEKVEELVNKKVLEGLRVIADEMSIHDARRKGATALFGEKYGDIVRVVSIDDFSMELCGGTHIDNTSKIGLFKIISESGVAAGIRRIEAITGYKVYEYIREQEFKINEIAKTLKSNPKEVVTKIENIVNELKAAHREVEILKNKLASGEVDQILKNVVEINDIKVIRYKLADLDMDSLRKLGDQLKDKLGSGLIVLGVQNDSKVNFLAMATEDVVAKGIHAGNIIKHIAKITGGGGGGKPTMAQAGGKDASKIDEALEYVIQLVKEQVK</sequence>
<dbReference type="KEGG" id="crs:FQB35_06805"/>
<evidence type="ECO:0000259" key="15">
    <source>
        <dbReference type="PROSITE" id="PS50860"/>
    </source>
</evidence>
<comment type="similarity">
    <text evidence="2 14">Belongs to the class-II aminoacyl-tRNA synthetase family.</text>
</comment>
<evidence type="ECO:0000313" key="16">
    <source>
        <dbReference type="EMBL" id="QEK12107.1"/>
    </source>
</evidence>
<feature type="binding site" evidence="14">
    <location>
        <position position="672"/>
    </location>
    <ligand>
        <name>Zn(2+)</name>
        <dbReference type="ChEBI" id="CHEBI:29105"/>
    </ligand>
</feature>
<accession>A0A5C0SEE3</accession>
<dbReference type="Proteomes" id="UP000324646">
    <property type="component" value="Chromosome"/>
</dbReference>
<dbReference type="CDD" id="cd00673">
    <property type="entry name" value="AlaRS_core"/>
    <property type="match status" value="1"/>
</dbReference>
<dbReference type="InterPro" id="IPR018165">
    <property type="entry name" value="Ala-tRNA-synth_IIc_core"/>
</dbReference>
<dbReference type="PANTHER" id="PTHR11777:SF9">
    <property type="entry name" value="ALANINE--TRNA LIGASE, CYTOPLASMIC"/>
    <property type="match status" value="1"/>
</dbReference>
<dbReference type="RefSeq" id="WP_148809262.1">
    <property type="nucleotide sequence ID" value="NZ_CP042243.1"/>
</dbReference>
<feature type="binding site" evidence="14">
    <location>
        <position position="668"/>
    </location>
    <ligand>
        <name>Zn(2+)</name>
        <dbReference type="ChEBI" id="CHEBI:29105"/>
    </ligand>
</feature>
<dbReference type="SUPFAM" id="SSF55186">
    <property type="entry name" value="ThrRS/AlaRS common domain"/>
    <property type="match status" value="1"/>
</dbReference>
<evidence type="ECO:0000313" key="17">
    <source>
        <dbReference type="Proteomes" id="UP000324646"/>
    </source>
</evidence>
<dbReference type="OrthoDB" id="9803884at2"/>
<evidence type="ECO:0000256" key="4">
    <source>
        <dbReference type="ARBA" id="ARBA00022598"/>
    </source>
</evidence>
<dbReference type="InterPro" id="IPR045864">
    <property type="entry name" value="aa-tRNA-synth_II/BPL/LPL"/>
</dbReference>
<keyword evidence="5 14" id="KW-0479">Metal-binding</keyword>
<evidence type="ECO:0000256" key="10">
    <source>
        <dbReference type="ARBA" id="ARBA00022917"/>
    </source>
</evidence>
<keyword evidence="7 14" id="KW-0862">Zinc</keyword>
<gene>
    <name evidence="14 16" type="primary">alaS</name>
    <name evidence="16" type="ORF">FQB35_06805</name>
</gene>
<evidence type="ECO:0000256" key="5">
    <source>
        <dbReference type="ARBA" id="ARBA00022723"/>
    </source>
</evidence>
<dbReference type="InterPro" id="IPR009000">
    <property type="entry name" value="Transl_B-barrel_sf"/>
</dbReference>
<dbReference type="InterPro" id="IPR003156">
    <property type="entry name" value="DHHA1_dom"/>
</dbReference>
<evidence type="ECO:0000256" key="13">
    <source>
        <dbReference type="ARBA" id="ARBA00048300"/>
    </source>
</evidence>
<evidence type="ECO:0000256" key="12">
    <source>
        <dbReference type="ARBA" id="ARBA00024779"/>
    </source>
</evidence>
<dbReference type="Gene3D" id="2.40.30.130">
    <property type="match status" value="1"/>
</dbReference>
<dbReference type="InterPro" id="IPR012947">
    <property type="entry name" value="tRNA_SAD"/>
</dbReference>
<dbReference type="PANTHER" id="PTHR11777">
    <property type="entry name" value="ALANYL-TRNA SYNTHETASE"/>
    <property type="match status" value="1"/>
</dbReference>
<feature type="binding site" evidence="14">
    <location>
        <position position="570"/>
    </location>
    <ligand>
        <name>Zn(2+)</name>
        <dbReference type="ChEBI" id="CHEBI:29105"/>
    </ligand>
</feature>
<dbReference type="GO" id="GO:0005829">
    <property type="term" value="C:cytosol"/>
    <property type="evidence" value="ECO:0007669"/>
    <property type="project" value="TreeGrafter"/>
</dbReference>
<evidence type="ECO:0000256" key="2">
    <source>
        <dbReference type="ARBA" id="ARBA00008226"/>
    </source>
</evidence>
<evidence type="ECO:0000256" key="1">
    <source>
        <dbReference type="ARBA" id="ARBA00004496"/>
    </source>
</evidence>
<dbReference type="FunFam" id="3.30.980.10:FF:000004">
    <property type="entry name" value="Alanine--tRNA ligase, cytoplasmic"/>
    <property type="match status" value="1"/>
</dbReference>
<feature type="domain" description="Alanyl-transfer RNA synthetases family profile" evidence="15">
    <location>
        <begin position="4"/>
        <end position="711"/>
    </location>
</feature>
<dbReference type="InterPro" id="IPR023033">
    <property type="entry name" value="Ala_tRNA_ligase_euk/bac"/>
</dbReference>